<comment type="caution">
    <text evidence="2">The sequence shown here is derived from an EMBL/GenBank/DDBJ whole genome shotgun (WGS) entry which is preliminary data.</text>
</comment>
<feature type="region of interest" description="Disordered" evidence="1">
    <location>
        <begin position="725"/>
        <end position="748"/>
    </location>
</feature>
<dbReference type="Pfam" id="PF05593">
    <property type="entry name" value="RHS_repeat"/>
    <property type="match status" value="1"/>
</dbReference>
<protein>
    <submittedName>
        <fullName evidence="2">YD repeat protein</fullName>
    </submittedName>
</protein>
<keyword evidence="3" id="KW-1185">Reference proteome</keyword>
<dbReference type="RefSeq" id="WP_052451101.1">
    <property type="nucleotide sequence ID" value="NZ_JXDG01000018.1"/>
</dbReference>
<evidence type="ECO:0000313" key="2">
    <source>
        <dbReference type="EMBL" id="KIH84476.1"/>
    </source>
</evidence>
<dbReference type="AlphaFoldDB" id="A0A0C2I5I6"/>
<dbReference type="STRING" id="226910.UCMB321_1707"/>
<dbReference type="NCBIfam" id="TIGR01643">
    <property type="entry name" value="YD_repeat_2x"/>
    <property type="match status" value="1"/>
</dbReference>
<organism evidence="2 3">
    <name type="scientific">Pseudomonas batumici</name>
    <dbReference type="NCBI Taxonomy" id="226910"/>
    <lineage>
        <taxon>Bacteria</taxon>
        <taxon>Pseudomonadati</taxon>
        <taxon>Pseudomonadota</taxon>
        <taxon>Gammaproteobacteria</taxon>
        <taxon>Pseudomonadales</taxon>
        <taxon>Pseudomonadaceae</taxon>
        <taxon>Pseudomonas</taxon>
    </lineage>
</organism>
<dbReference type="InterPro" id="IPR031325">
    <property type="entry name" value="RHS_repeat"/>
</dbReference>
<dbReference type="PANTHER" id="PTHR32305">
    <property type="match status" value="1"/>
</dbReference>
<name>A0A0C2I5I6_9PSED</name>
<dbReference type="NCBIfam" id="TIGR03696">
    <property type="entry name" value="Rhs_assc_core"/>
    <property type="match status" value="1"/>
</dbReference>
<sequence length="1123" mass="124353">MALLDETLLQLEGSNERSVQVTTFTYHELSSDRVQYGRPLRESVTLNGRSTHTDYTYARLPSPLVGETVLRTTQTLSTSFDKVSKVIVEESSLLNGQLLLSNDDNDVQIRSTYDVLGRTLSETVAPGDPDYEATRHYSYFLVSQPQPAGTRQKAAQLLTDVKQVQTRTEFDGLNRPVYEERQDVDNPSRAGAFRQTYAAEYDGRGQLLSETEYDWLEDRDLALTTRFGYDDWGQQRSETTPDGVVTVTEADPIGQRLPDGRFLPTYSTWQQTSALAPLKYGHSVTHLNLFEKPDKIIRLTTQGQSISEQLYHYDGLGRTVEEIDALGHSTSYRYDAFDRMLESTLPGGDQILRGYALHSSEEWPETLDIQPFNQASPQVRAGEQQFDGLGRLTRFKVGTRQEHYTYQGSQSQVSDRLTARGHTLHYEYAPNLVESPISSVAPDEQANFDYDRKNARLTASTNNLGRREYHYDGNRQLKTEHWIANGKTWTTTYRNSLRGRQLHRLEVSGIATQSEHDQAGRLRQVIQGNVQSHFYYDALSRPQRTVSEDLATGRQLESQLTYDDHGRETLRTLKLSGHPTRTISQEWQADDQLCSRHLQMDGRSLLHETFIYDPRGRLVQHDCAGSDLPMDAYAQGIVRQQFRFDALDNMTRCLTTFADTSTDEARFIYDAADAPFLLTRATHTHPAYPGSVSFTYDDDGNMLNDERNRRLFYDSQGRLRKYEEADGSGPREYHYDGHDHLVSDTAGTDPETLRFYQGTQLSNTVQGAIKTQFLYGPQPLGQQQAGDASKTLLLMTNANQSVIAESQQDTLRSAVYSAYGLPSGDTLQSPLAFNGEACDGGTGWYLLGNGYRAYNPQLMRFHSPDSLSPFDSGGINPYSYCLGNPIAFSDPTGHSVGLVDWREPRHDVEKAILMAAVLLIVAGAGSVATINALSAVSFAAEAASGALNVLSTATGQAPARRLSDAFGGLSAVTGIGSGFGGGKAVRPIVQPRSSDVILKRPGPRIKTKWQMPLPWEPSTGPRPKTPLAPELVPVSPINPTRPISPGGDAIGASVPIVNPKPAEVKTIPAKVFETTAGETTTASSKVKKWPTVIPDHASLTNNRSPVNYGTGNAAVKVTSVRET</sequence>
<dbReference type="EMBL" id="JXDG01000018">
    <property type="protein sequence ID" value="KIH84476.1"/>
    <property type="molecule type" value="Genomic_DNA"/>
</dbReference>
<dbReference type="InterPro" id="IPR022385">
    <property type="entry name" value="Rhs_assc_core"/>
</dbReference>
<dbReference type="InterPro" id="IPR050708">
    <property type="entry name" value="T6SS_VgrG/RHS"/>
</dbReference>
<dbReference type="PATRIC" id="fig|226910.6.peg.1697"/>
<reference evidence="2 3" key="1">
    <citation type="submission" date="2015-01" db="EMBL/GenBank/DDBJ databases">
        <title>Complete genome of Pseudomonas batumici UCM B-321 producer of the batumin antibiotic with strong antistaphilococcal and potential anticancer activity.</title>
        <authorList>
            <person name="Klochko V.V."/>
            <person name="Zelena L.B."/>
            <person name="Elena K.A."/>
            <person name="Reva O.N."/>
        </authorList>
    </citation>
    <scope>NUCLEOTIDE SEQUENCE [LARGE SCALE GENOMIC DNA]</scope>
    <source>
        <strain evidence="2 3">UCM B-321</strain>
    </source>
</reference>
<dbReference type="Proteomes" id="UP000031535">
    <property type="component" value="Unassembled WGS sequence"/>
</dbReference>
<evidence type="ECO:0000256" key="1">
    <source>
        <dbReference type="SAM" id="MobiDB-lite"/>
    </source>
</evidence>
<accession>A0A0C2I5I6</accession>
<dbReference type="PANTHER" id="PTHR32305:SF15">
    <property type="entry name" value="PROTEIN RHSA-RELATED"/>
    <property type="match status" value="1"/>
</dbReference>
<dbReference type="InterPro" id="IPR006530">
    <property type="entry name" value="YD"/>
</dbReference>
<gene>
    <name evidence="2" type="ORF">UCMB321_1707</name>
</gene>
<dbReference type="Gene3D" id="2.180.10.10">
    <property type="entry name" value="RHS repeat-associated core"/>
    <property type="match status" value="1"/>
</dbReference>
<feature type="compositionally biased region" description="Basic and acidic residues" evidence="1">
    <location>
        <begin position="725"/>
        <end position="742"/>
    </location>
</feature>
<proteinExistence type="predicted"/>
<evidence type="ECO:0000313" key="3">
    <source>
        <dbReference type="Proteomes" id="UP000031535"/>
    </source>
</evidence>
<dbReference type="OrthoDB" id="5862074at2"/>